<keyword evidence="2 7" id="KW-0963">Cytoplasm</keyword>
<comment type="caution">
    <text evidence="9">The sequence shown here is derived from an EMBL/GenBank/DDBJ whole genome shotgun (WGS) entry which is preliminary data.</text>
</comment>
<feature type="binding site" evidence="8">
    <location>
        <position position="85"/>
    </location>
    <ligand>
        <name>Zn(2+)</name>
        <dbReference type="ChEBI" id="CHEBI:29105"/>
    </ligand>
</feature>
<keyword evidence="8" id="KW-0862">Zinc</keyword>
<reference evidence="9 10" key="1">
    <citation type="journal article" date="2016" name="Nat. Commun.">
        <title>Thousands of microbial genomes shed light on interconnected biogeochemical processes in an aquifer system.</title>
        <authorList>
            <person name="Anantharaman K."/>
            <person name="Brown C.T."/>
            <person name="Hug L.A."/>
            <person name="Sharon I."/>
            <person name="Castelle C.J."/>
            <person name="Probst A.J."/>
            <person name="Thomas B.C."/>
            <person name="Singh A."/>
            <person name="Wilkins M.J."/>
            <person name="Karaoz U."/>
            <person name="Brodie E.L."/>
            <person name="Williams K.H."/>
            <person name="Hubbard S.S."/>
            <person name="Banfield J.F."/>
        </authorList>
    </citation>
    <scope>NUCLEOTIDE SEQUENCE [LARGE SCALE GENOMIC DNA]</scope>
</reference>
<evidence type="ECO:0000256" key="5">
    <source>
        <dbReference type="ARBA" id="ARBA00023277"/>
    </source>
</evidence>
<dbReference type="PANTHER" id="PTHR42891">
    <property type="entry name" value="D-GLYCERO-BETA-D-MANNO-HEPTOSE-1,7-BISPHOSPHATE 7-PHOSPHATASE"/>
    <property type="match status" value="1"/>
</dbReference>
<evidence type="ECO:0000256" key="8">
    <source>
        <dbReference type="PIRSR" id="PIRSR004682-4"/>
    </source>
</evidence>
<evidence type="ECO:0000256" key="2">
    <source>
        <dbReference type="ARBA" id="ARBA00022490"/>
    </source>
</evidence>
<dbReference type="NCBIfam" id="TIGR01656">
    <property type="entry name" value="Histidinol-ppas"/>
    <property type="match status" value="1"/>
</dbReference>
<proteinExistence type="inferred from homology"/>
<evidence type="ECO:0000313" key="9">
    <source>
        <dbReference type="EMBL" id="OGI43527.1"/>
    </source>
</evidence>
<dbReference type="AlphaFoldDB" id="A0A1F6TEG0"/>
<dbReference type="SUPFAM" id="SSF56784">
    <property type="entry name" value="HAD-like"/>
    <property type="match status" value="1"/>
</dbReference>
<dbReference type="Gene3D" id="3.40.50.1000">
    <property type="entry name" value="HAD superfamily/HAD-like"/>
    <property type="match status" value="1"/>
</dbReference>
<dbReference type="InterPro" id="IPR036412">
    <property type="entry name" value="HAD-like_sf"/>
</dbReference>
<dbReference type="NCBIfam" id="TIGR01662">
    <property type="entry name" value="HAD-SF-IIIA"/>
    <property type="match status" value="1"/>
</dbReference>
<dbReference type="GO" id="GO:0005737">
    <property type="term" value="C:cytoplasm"/>
    <property type="evidence" value="ECO:0007669"/>
    <property type="project" value="UniProtKB-SubCell"/>
</dbReference>
<evidence type="ECO:0000256" key="4">
    <source>
        <dbReference type="ARBA" id="ARBA00022801"/>
    </source>
</evidence>
<evidence type="ECO:0000256" key="3">
    <source>
        <dbReference type="ARBA" id="ARBA00022723"/>
    </source>
</evidence>
<comment type="cofactor">
    <cofactor evidence="8">
        <name>Zn(2+)</name>
        <dbReference type="ChEBI" id="CHEBI:29105"/>
    </cofactor>
</comment>
<feature type="binding site" evidence="8">
    <location>
        <position position="87"/>
    </location>
    <ligand>
        <name>Zn(2+)</name>
        <dbReference type="ChEBI" id="CHEBI:29105"/>
    </ligand>
</feature>
<evidence type="ECO:0000313" key="10">
    <source>
        <dbReference type="Proteomes" id="UP000177925"/>
    </source>
</evidence>
<evidence type="ECO:0000256" key="1">
    <source>
        <dbReference type="ARBA" id="ARBA00004496"/>
    </source>
</evidence>
<gene>
    <name evidence="9" type="ORF">A2150_06975</name>
</gene>
<keyword evidence="4 7" id="KW-0378">Hydrolase</keyword>
<feature type="binding site" evidence="8">
    <location>
        <position position="9"/>
    </location>
    <ligand>
        <name>Mg(2+)</name>
        <dbReference type="ChEBI" id="CHEBI:18420"/>
    </ligand>
</feature>
<dbReference type="GO" id="GO:0046872">
    <property type="term" value="F:metal ion binding"/>
    <property type="evidence" value="ECO:0007669"/>
    <property type="project" value="UniProtKB-KW"/>
</dbReference>
<dbReference type="PANTHER" id="PTHR42891:SF1">
    <property type="entry name" value="D-GLYCERO-BETA-D-MANNO-HEPTOSE-1,7-BISPHOSPHATE 7-PHOSPHATASE"/>
    <property type="match status" value="1"/>
</dbReference>
<evidence type="ECO:0000256" key="6">
    <source>
        <dbReference type="ARBA" id="ARBA00031828"/>
    </source>
</evidence>
<feature type="binding site" evidence="8">
    <location>
        <position position="95"/>
    </location>
    <ligand>
        <name>Zn(2+)</name>
        <dbReference type="ChEBI" id="CHEBI:29105"/>
    </ligand>
</feature>
<dbReference type="GO" id="GO:0016791">
    <property type="term" value="F:phosphatase activity"/>
    <property type="evidence" value="ECO:0007669"/>
    <property type="project" value="InterPro"/>
</dbReference>
<comment type="subcellular location">
    <subcellularLocation>
        <location evidence="1 7">Cytoplasm</location>
    </subcellularLocation>
</comment>
<dbReference type="InterPro" id="IPR006543">
    <property type="entry name" value="Histidinol-phos"/>
</dbReference>
<dbReference type="Proteomes" id="UP000177925">
    <property type="component" value="Unassembled WGS sequence"/>
</dbReference>
<keyword evidence="5 7" id="KW-0119">Carbohydrate metabolism</keyword>
<organism evidence="9 10">
    <name type="scientific">Candidatus Muproteobacteria bacterium RBG_16_64_11</name>
    <dbReference type="NCBI Taxonomy" id="1817758"/>
    <lineage>
        <taxon>Bacteria</taxon>
        <taxon>Pseudomonadati</taxon>
        <taxon>Pseudomonadota</taxon>
        <taxon>Candidatus Muproteobacteria</taxon>
    </lineage>
</organism>
<accession>A0A1F6TEG0</accession>
<comment type="cofactor">
    <cofactor evidence="8">
        <name>Mg(2+)</name>
        <dbReference type="ChEBI" id="CHEBI:18420"/>
    </cofactor>
</comment>
<dbReference type="Pfam" id="PF13242">
    <property type="entry name" value="Hydrolase_like"/>
    <property type="match status" value="1"/>
</dbReference>
<dbReference type="STRING" id="1817758.A2150_06975"/>
<dbReference type="InterPro" id="IPR006549">
    <property type="entry name" value="HAD-SF_hydro_IIIA"/>
</dbReference>
<evidence type="ECO:0000256" key="7">
    <source>
        <dbReference type="PIRNR" id="PIRNR004682"/>
    </source>
</evidence>
<keyword evidence="3 8" id="KW-0479">Metal-binding</keyword>
<dbReference type="EMBL" id="MFSS01000050">
    <property type="protein sequence ID" value="OGI43527.1"/>
    <property type="molecule type" value="Genomic_DNA"/>
</dbReference>
<dbReference type="GO" id="GO:0005975">
    <property type="term" value="P:carbohydrate metabolic process"/>
    <property type="evidence" value="ECO:0007669"/>
    <property type="project" value="InterPro"/>
</dbReference>
<sequence length="176" mass="18390">MKLVILERDTVARFDAAVPGGWQPRPGSLEALAHLHGEGYRVVMTAQPAGMGRGEHGMDAVNRVHAGLLEAVRAKGGDIEAFFVCPHAPDEKCRCCKPAPGLFEEIAARLKINLARGFAVGRTAADIEAARAAQTLPVLVRAGDLSAAGEPPPGVPVFDDLPAFAAALLRGQLGNA</sequence>
<feature type="binding site" evidence="8">
    <location>
        <position position="93"/>
    </location>
    <ligand>
        <name>Zn(2+)</name>
        <dbReference type="ChEBI" id="CHEBI:29105"/>
    </ligand>
</feature>
<dbReference type="EC" id="3.1.3.-" evidence="7"/>
<keyword evidence="8" id="KW-0460">Magnesium</keyword>
<dbReference type="InterPro" id="IPR023214">
    <property type="entry name" value="HAD_sf"/>
</dbReference>
<name>A0A1F6TEG0_9PROT</name>
<dbReference type="InterPro" id="IPR004446">
    <property type="entry name" value="Heptose_bisP_phosphatase"/>
</dbReference>
<protein>
    <recommendedName>
        <fullName evidence="6 7">D,D-heptose 1,7-bisphosphate phosphatase</fullName>
        <ecNumber evidence="7">3.1.3.-</ecNumber>
    </recommendedName>
</protein>
<comment type="similarity">
    <text evidence="7">Belongs to the gmhB family.</text>
</comment>
<dbReference type="PIRSF" id="PIRSF004682">
    <property type="entry name" value="GmhB"/>
    <property type="match status" value="1"/>
</dbReference>